<accession>A0ACC0D9X2</accession>
<keyword evidence="2" id="KW-1185">Reference proteome</keyword>
<protein>
    <submittedName>
        <fullName evidence="1">Cytidine deaminase-like protein</fullName>
    </submittedName>
</protein>
<evidence type="ECO:0000313" key="1">
    <source>
        <dbReference type="EMBL" id="KAI6089352.1"/>
    </source>
</evidence>
<evidence type="ECO:0000313" key="2">
    <source>
        <dbReference type="Proteomes" id="UP001497680"/>
    </source>
</evidence>
<reference evidence="1 2" key="1">
    <citation type="journal article" date="2022" name="New Phytol.">
        <title>Ecological generalism drives hyperdiversity of secondary metabolite gene clusters in xylarialean endophytes.</title>
        <authorList>
            <person name="Franco M.E.E."/>
            <person name="Wisecaver J.H."/>
            <person name="Arnold A.E."/>
            <person name="Ju Y.M."/>
            <person name="Slot J.C."/>
            <person name="Ahrendt S."/>
            <person name="Moore L.P."/>
            <person name="Eastman K.E."/>
            <person name="Scott K."/>
            <person name="Konkel Z."/>
            <person name="Mondo S.J."/>
            <person name="Kuo A."/>
            <person name="Hayes R.D."/>
            <person name="Haridas S."/>
            <person name="Andreopoulos B."/>
            <person name="Riley R."/>
            <person name="LaButti K."/>
            <person name="Pangilinan J."/>
            <person name="Lipzen A."/>
            <person name="Amirebrahimi M."/>
            <person name="Yan J."/>
            <person name="Adam C."/>
            <person name="Keymanesh K."/>
            <person name="Ng V."/>
            <person name="Louie K."/>
            <person name="Northen T."/>
            <person name="Drula E."/>
            <person name="Henrissat B."/>
            <person name="Hsieh H.M."/>
            <person name="Youens-Clark K."/>
            <person name="Lutzoni F."/>
            <person name="Miadlikowska J."/>
            <person name="Eastwood D.C."/>
            <person name="Hamelin R.C."/>
            <person name="Grigoriev I.V."/>
            <person name="U'Ren J.M."/>
        </authorList>
    </citation>
    <scope>NUCLEOTIDE SEQUENCE [LARGE SCALE GENOMIC DNA]</scope>
    <source>
        <strain evidence="1 2">ER1909</strain>
    </source>
</reference>
<proteinExistence type="predicted"/>
<gene>
    <name evidence="1" type="ORF">F4821DRAFT_231809</name>
</gene>
<sequence length="640" mass="68815">MAGHKISGYAANLWKALFASFIQLIARIFHFNSTTTHKTTPQPPSQSQSQPLTNTTTHNPDSPSLCPSSPKPASIHQLLDQSFIDIEQGLDSQDNTMASKKRGQKRRGAKNNNEPKPIGPSASSSGPSNGTTDKSSDGQSRPSAPPPRDSQDSAPARATPIAKQGDTKVNSNSQQTNHQKPAASGKSGRNRGPQPPIDDKKENAIPTKNPPGVPKSQSPALKPLTAEYHDQIQKTGTRSQPTSTAPHSSGKPKMAENMPLSEQAMQHISASVERLSLDDVATPKQASASKSAVATAPAKMPVPVVVALPLSDRIGTNSAKPTLLPASHLPGLFEPKTEEERIEREYHLQYMREALAMGSFALSTNETPVGCVLVYHGRIIAKGMNATNVTRNGTRHAEFMAISALLSQKYSCGAKRGSINPSLDHPCWGDVDPSDGHIYPYGQKLHPAPVVDRSILSECILYVTVEPCVMCASLLRQLGIKKVYFGAVNDKFGGTGGVFKIHMNSKPVPKPEDRPYQNGYGPPNLKHVIKGRPTLVPREWEDGDGGNIEDGYAVEGGYLRDDAVSLLRRFYVQENGRAPQPRKKDGRAARLYAIEQAKSNGSASDVSDSGAFRDASPVNFEASVDPTDDGEDTEMVNGVV</sequence>
<dbReference type="EMBL" id="MU394296">
    <property type="protein sequence ID" value="KAI6089352.1"/>
    <property type="molecule type" value="Genomic_DNA"/>
</dbReference>
<comment type="caution">
    <text evidence="1">The sequence shown here is derived from an EMBL/GenBank/DDBJ whole genome shotgun (WGS) entry which is preliminary data.</text>
</comment>
<organism evidence="1 2">
    <name type="scientific">Hypoxylon rubiginosum</name>
    <dbReference type="NCBI Taxonomy" id="110542"/>
    <lineage>
        <taxon>Eukaryota</taxon>
        <taxon>Fungi</taxon>
        <taxon>Dikarya</taxon>
        <taxon>Ascomycota</taxon>
        <taxon>Pezizomycotina</taxon>
        <taxon>Sordariomycetes</taxon>
        <taxon>Xylariomycetidae</taxon>
        <taxon>Xylariales</taxon>
        <taxon>Hypoxylaceae</taxon>
        <taxon>Hypoxylon</taxon>
    </lineage>
</organism>
<name>A0ACC0D9X2_9PEZI</name>
<dbReference type="Proteomes" id="UP001497680">
    <property type="component" value="Unassembled WGS sequence"/>
</dbReference>